<comment type="caution">
    <text evidence="2">The sequence shown here is derived from an EMBL/GenBank/DDBJ whole genome shotgun (WGS) entry which is preliminary data.</text>
</comment>
<reference evidence="2" key="1">
    <citation type="submission" date="2020-08" db="EMBL/GenBank/DDBJ databases">
        <title>Multicomponent nature underlies the extraordinary mechanical properties of spider dragline silk.</title>
        <authorList>
            <person name="Kono N."/>
            <person name="Nakamura H."/>
            <person name="Mori M."/>
            <person name="Yoshida Y."/>
            <person name="Ohtoshi R."/>
            <person name="Malay A.D."/>
            <person name="Moran D.A.P."/>
            <person name="Tomita M."/>
            <person name="Numata K."/>
            <person name="Arakawa K."/>
        </authorList>
    </citation>
    <scope>NUCLEOTIDE SEQUENCE</scope>
</reference>
<gene>
    <name evidence="2" type="ORF">TNIN_210761</name>
</gene>
<keyword evidence="3" id="KW-1185">Reference proteome</keyword>
<evidence type="ECO:0000313" key="3">
    <source>
        <dbReference type="Proteomes" id="UP000886998"/>
    </source>
</evidence>
<proteinExistence type="predicted"/>
<dbReference type="AlphaFoldDB" id="A0A8X7CI11"/>
<dbReference type="Proteomes" id="UP000886998">
    <property type="component" value="Unassembled WGS sequence"/>
</dbReference>
<accession>A0A8X7CI11</accession>
<protein>
    <submittedName>
        <fullName evidence="2">Uncharacterized protein</fullName>
    </submittedName>
</protein>
<organism evidence="2 3">
    <name type="scientific">Trichonephila inaurata madagascariensis</name>
    <dbReference type="NCBI Taxonomy" id="2747483"/>
    <lineage>
        <taxon>Eukaryota</taxon>
        <taxon>Metazoa</taxon>
        <taxon>Ecdysozoa</taxon>
        <taxon>Arthropoda</taxon>
        <taxon>Chelicerata</taxon>
        <taxon>Arachnida</taxon>
        <taxon>Araneae</taxon>
        <taxon>Araneomorphae</taxon>
        <taxon>Entelegynae</taxon>
        <taxon>Araneoidea</taxon>
        <taxon>Nephilidae</taxon>
        <taxon>Trichonephila</taxon>
        <taxon>Trichonephila inaurata</taxon>
    </lineage>
</organism>
<evidence type="ECO:0000313" key="2">
    <source>
        <dbReference type="EMBL" id="GFY73519.1"/>
    </source>
</evidence>
<sequence>MLDEGFRATAPSIRPSSDPTISRGTIQVKVSFLPLQSSRWSFSNTLARPARCFNLHTKASDAVEDVRGTFEPTSIPLLDTEGA</sequence>
<evidence type="ECO:0000256" key="1">
    <source>
        <dbReference type="SAM" id="MobiDB-lite"/>
    </source>
</evidence>
<name>A0A8X7CI11_9ARAC</name>
<feature type="region of interest" description="Disordered" evidence="1">
    <location>
        <begin position="1"/>
        <end position="21"/>
    </location>
</feature>
<dbReference type="EMBL" id="BMAV01020120">
    <property type="protein sequence ID" value="GFY73519.1"/>
    <property type="molecule type" value="Genomic_DNA"/>
</dbReference>